<sequence>MSCGVAACFAVFISSTNAAVTAEEAAKLGTELTPFGAERAGNQDGSIPAWNGGYTSALPNAANGSRGDPFKDEKPLFTITASNVGEYADKLNDGQVAMFKKFADYRINVYPTHRTASAPQAVYANTAWNAVHATLDGDVPRGFAGGIPFPIPKNGAQVMWNHLLRWRGASFVIQGAGYQQLPSKKVLVSETRINFQFPSYLKDAKPEQFNDGKAVYRQMAGFLVGPPSRAGEGISSFYALDSANDQAWTYLPGQRRVRKLPNPCCDTPSSSAAGLTTTDELQIWEGTLTRFNWKLLGKKEIYVPYNGNAFMGAKSNEEILGDKVYANPDYVRWELHRMWVVEATLRDGERHAAVKSRYYCDEDTWGCQLADRWDSRGQLWRTFWMSNIVAPEIPAVVNLTWQFTDLLAGVGYMSDLMAGKSNQYALKPSYPASEFGPDALTRSGVR</sequence>
<comment type="caution">
    <text evidence="2">The sequence shown here is derived from an EMBL/GenBank/DDBJ whole genome shotgun (WGS) entry which is preliminary data.</text>
</comment>
<evidence type="ECO:0000256" key="1">
    <source>
        <dbReference type="SAM" id="SignalP"/>
    </source>
</evidence>
<organism evidence="2 3">
    <name type="scientific">Pseudomonas piscis</name>
    <dbReference type="NCBI Taxonomy" id="2614538"/>
    <lineage>
        <taxon>Bacteria</taxon>
        <taxon>Pseudomonadati</taxon>
        <taxon>Pseudomonadota</taxon>
        <taxon>Gammaproteobacteria</taxon>
        <taxon>Pseudomonadales</taxon>
        <taxon>Pseudomonadaceae</taxon>
        <taxon>Pseudomonas</taxon>
    </lineage>
</organism>
<evidence type="ECO:0000313" key="3">
    <source>
        <dbReference type="Proteomes" id="UP000486534"/>
    </source>
</evidence>
<protein>
    <submittedName>
        <fullName evidence="2">DUF1329 domain-containing protein</fullName>
    </submittedName>
</protein>
<dbReference type="AlphaFoldDB" id="A0A7X1PP06"/>
<gene>
    <name evidence="2" type="ORF">GDH07_13385</name>
</gene>
<dbReference type="Proteomes" id="UP000486534">
    <property type="component" value="Unassembled WGS sequence"/>
</dbReference>
<feature type="signal peptide" evidence="1">
    <location>
        <begin position="1"/>
        <end position="18"/>
    </location>
</feature>
<accession>A0A7X1PP06</accession>
<feature type="chain" id="PRO_5030899000" evidence="1">
    <location>
        <begin position="19"/>
        <end position="446"/>
    </location>
</feature>
<dbReference type="Pfam" id="PF07044">
    <property type="entry name" value="DUF1329"/>
    <property type="match status" value="1"/>
</dbReference>
<keyword evidence="1" id="KW-0732">Signal</keyword>
<dbReference type="InterPro" id="IPR010752">
    <property type="entry name" value="DUF1329"/>
</dbReference>
<reference evidence="2 3" key="1">
    <citation type="submission" date="2019-10" db="EMBL/GenBank/DDBJ databases">
        <title>Pseudomonas dajingensis sp. nov., isolated from the profound head ulcers of farmed Murray cod (Maccullochella peelii peelii).</title>
        <authorList>
            <person name="Liu Y."/>
        </authorList>
    </citation>
    <scope>NUCLEOTIDE SEQUENCE [LARGE SCALE GENOMIC DNA]</scope>
    <source>
        <strain evidence="2 3">MC042</strain>
    </source>
</reference>
<dbReference type="EMBL" id="WHUV01000002">
    <property type="protein sequence ID" value="MQA54303.1"/>
    <property type="molecule type" value="Genomic_DNA"/>
</dbReference>
<evidence type="ECO:0000313" key="2">
    <source>
        <dbReference type="EMBL" id="MQA54303.1"/>
    </source>
</evidence>
<dbReference type="Gene3D" id="2.50.20.10">
    <property type="entry name" value="Lipoprotein localisation LolA/LolB/LppX"/>
    <property type="match status" value="1"/>
</dbReference>
<proteinExistence type="predicted"/>
<dbReference type="CDD" id="cd16329">
    <property type="entry name" value="LolA_like"/>
    <property type="match status" value="1"/>
</dbReference>
<name>A0A7X1PP06_9PSED</name>